<dbReference type="InterPro" id="IPR015421">
    <property type="entry name" value="PyrdxlP-dep_Trfase_major"/>
</dbReference>
<dbReference type="InterPro" id="IPR025877">
    <property type="entry name" value="MobA-like_NTP_Trfase"/>
</dbReference>
<dbReference type="Pfam" id="PF00155">
    <property type="entry name" value="Aminotran_1_2"/>
    <property type="match status" value="1"/>
</dbReference>
<comment type="similarity">
    <text evidence="3">Belongs to the class-I pyridoxal-phosphate-dependent aminotransferase family.</text>
</comment>
<dbReference type="AlphaFoldDB" id="A0A9D2BHW0"/>
<evidence type="ECO:0000259" key="4">
    <source>
        <dbReference type="Pfam" id="PF00155"/>
    </source>
</evidence>
<dbReference type="InterPro" id="IPR015422">
    <property type="entry name" value="PyrdxlP-dep_Trfase_small"/>
</dbReference>
<dbReference type="Proteomes" id="UP000886740">
    <property type="component" value="Unassembled WGS sequence"/>
</dbReference>
<feature type="domain" description="MobA-like NTP transferase" evidence="5">
    <location>
        <begin position="3"/>
        <end position="134"/>
    </location>
</feature>
<dbReference type="Gene3D" id="3.90.1150.10">
    <property type="entry name" value="Aspartate Aminotransferase, domain 1"/>
    <property type="match status" value="1"/>
</dbReference>
<sequence>MQAIILAAGMGKRLGELTRENTKCMVKVHEQTLIERMIGQLERLALKRIIIVIGYKGEKVRDLLGNKIHNTPIIYISNPIYDKTNNIYSLYLAKEFLVEDETILLESDLIFADSILPRLVNDPAPNLAVVAKYESWMDGTVVTLDEENRISNFIAKKAFQFDQKDSYYKTVNIYKFSKEFSRNKYVPFLVAYCKALGNNEYYEQVLKVISLLNKPDLKALVIGTEKWYEIDDQQDLNNAEALFAESDQALSLYSRRFGGYWRFPMLLDFCYLVNPYFPNKRLKEEIKSNFDTLLTEYPSGMRVNAQLAARYADIHPEQIIVGNGAAELINTYTRVFPSCPTGITLPTFEEYPNRLEPEHRIPYLPDNGDFSYTSSDLIAFFRDKGIRQLIVINPDNPSGNLLSKAELLSLIDWTRQEGIRLIVDESFLDFAHPENRLSLLNTELLDENPHLVVIKSISKSYGVPGLRLGFLASGDRSLIEAMKREISIWNINSFAEFYMQIFIKYKEDYNRACERFLAERERFQNNLRKIPFLRVIPSEANYFLCEVLPPFTSEKLCAALLEKDILIKNCATKAGFNGRQYIRIAIRDQRDNDRLTEALSCF</sequence>
<keyword evidence="3" id="KW-0808">Transferase</keyword>
<keyword evidence="2" id="KW-0663">Pyridoxal phosphate</keyword>
<dbReference type="PROSITE" id="PS00105">
    <property type="entry name" value="AA_TRANSFER_CLASS_1"/>
    <property type="match status" value="1"/>
</dbReference>
<reference evidence="6" key="2">
    <citation type="submission" date="2021-04" db="EMBL/GenBank/DDBJ databases">
        <authorList>
            <person name="Gilroy R."/>
        </authorList>
    </citation>
    <scope>NUCLEOTIDE SEQUENCE</scope>
    <source>
        <strain evidence="6">ChiGjej6B6-14162</strain>
    </source>
</reference>
<dbReference type="SUPFAM" id="SSF53383">
    <property type="entry name" value="PLP-dependent transferases"/>
    <property type="match status" value="1"/>
</dbReference>
<dbReference type="GO" id="GO:0016779">
    <property type="term" value="F:nucleotidyltransferase activity"/>
    <property type="evidence" value="ECO:0007669"/>
    <property type="project" value="UniProtKB-ARBA"/>
</dbReference>
<dbReference type="SUPFAM" id="SSF53448">
    <property type="entry name" value="Nucleotide-diphospho-sugar transferases"/>
    <property type="match status" value="1"/>
</dbReference>
<dbReference type="Pfam" id="PF12804">
    <property type="entry name" value="NTP_transf_3"/>
    <property type="match status" value="1"/>
</dbReference>
<evidence type="ECO:0000256" key="3">
    <source>
        <dbReference type="RuleBase" id="RU000481"/>
    </source>
</evidence>
<dbReference type="InterPro" id="IPR004838">
    <property type="entry name" value="NHTrfase_class1_PyrdxlP-BS"/>
</dbReference>
<evidence type="ECO:0000313" key="7">
    <source>
        <dbReference type="Proteomes" id="UP000886740"/>
    </source>
</evidence>
<organism evidence="6 7">
    <name type="scientific">Candidatus Parabacteroides intestinipullorum</name>
    <dbReference type="NCBI Taxonomy" id="2838723"/>
    <lineage>
        <taxon>Bacteria</taxon>
        <taxon>Pseudomonadati</taxon>
        <taxon>Bacteroidota</taxon>
        <taxon>Bacteroidia</taxon>
        <taxon>Bacteroidales</taxon>
        <taxon>Tannerellaceae</taxon>
        <taxon>Parabacteroides</taxon>
    </lineage>
</organism>
<accession>A0A9D2BHW0</accession>
<dbReference type="EC" id="2.6.1.-" evidence="3"/>
<dbReference type="Gene3D" id="3.40.640.10">
    <property type="entry name" value="Type I PLP-dependent aspartate aminotransferase-like (Major domain)"/>
    <property type="match status" value="1"/>
</dbReference>
<comment type="cofactor">
    <cofactor evidence="1 3">
        <name>pyridoxal 5'-phosphate</name>
        <dbReference type="ChEBI" id="CHEBI:597326"/>
    </cofactor>
</comment>
<dbReference type="Gene3D" id="3.90.550.10">
    <property type="entry name" value="Spore Coat Polysaccharide Biosynthesis Protein SpsA, Chain A"/>
    <property type="match status" value="1"/>
</dbReference>
<evidence type="ECO:0000259" key="5">
    <source>
        <dbReference type="Pfam" id="PF12804"/>
    </source>
</evidence>
<proteinExistence type="inferred from homology"/>
<dbReference type="InterPro" id="IPR029044">
    <property type="entry name" value="Nucleotide-diphossugar_trans"/>
</dbReference>
<dbReference type="EMBL" id="DXEL01000085">
    <property type="protein sequence ID" value="HIX75839.1"/>
    <property type="molecule type" value="Genomic_DNA"/>
</dbReference>
<name>A0A9D2BHW0_9BACT</name>
<dbReference type="GO" id="GO:0030170">
    <property type="term" value="F:pyridoxal phosphate binding"/>
    <property type="evidence" value="ECO:0007669"/>
    <property type="project" value="InterPro"/>
</dbReference>
<reference evidence="6" key="1">
    <citation type="journal article" date="2021" name="PeerJ">
        <title>Extensive microbial diversity within the chicken gut microbiome revealed by metagenomics and culture.</title>
        <authorList>
            <person name="Gilroy R."/>
            <person name="Ravi A."/>
            <person name="Getino M."/>
            <person name="Pursley I."/>
            <person name="Horton D.L."/>
            <person name="Alikhan N.F."/>
            <person name="Baker D."/>
            <person name="Gharbi K."/>
            <person name="Hall N."/>
            <person name="Watson M."/>
            <person name="Adriaenssens E.M."/>
            <person name="Foster-Nyarko E."/>
            <person name="Jarju S."/>
            <person name="Secka A."/>
            <person name="Antonio M."/>
            <person name="Oren A."/>
            <person name="Chaudhuri R.R."/>
            <person name="La Ragione R."/>
            <person name="Hildebrand F."/>
            <person name="Pallen M.J."/>
        </authorList>
    </citation>
    <scope>NUCLEOTIDE SEQUENCE</scope>
    <source>
        <strain evidence="6">ChiGjej6B6-14162</strain>
    </source>
</reference>
<dbReference type="InterPro" id="IPR015424">
    <property type="entry name" value="PyrdxlP-dep_Trfase"/>
</dbReference>
<feature type="domain" description="Aminotransferase class I/classII large" evidence="4">
    <location>
        <begin position="307"/>
        <end position="599"/>
    </location>
</feature>
<dbReference type="InterPro" id="IPR004839">
    <property type="entry name" value="Aminotransferase_I/II_large"/>
</dbReference>
<evidence type="ECO:0000256" key="1">
    <source>
        <dbReference type="ARBA" id="ARBA00001933"/>
    </source>
</evidence>
<gene>
    <name evidence="6" type="ORF">H9977_12525</name>
</gene>
<protein>
    <recommendedName>
        <fullName evidence="3">Aminotransferase</fullName>
        <ecNumber evidence="3">2.6.1.-</ecNumber>
    </recommendedName>
</protein>
<dbReference type="PANTHER" id="PTHR42885">
    <property type="entry name" value="HISTIDINOL-PHOSPHATE AMINOTRANSFERASE-RELATED"/>
    <property type="match status" value="1"/>
</dbReference>
<dbReference type="CDD" id="cd02523">
    <property type="entry name" value="PC_cytidylyltransferase"/>
    <property type="match status" value="1"/>
</dbReference>
<evidence type="ECO:0000313" key="6">
    <source>
        <dbReference type="EMBL" id="HIX75839.1"/>
    </source>
</evidence>
<keyword evidence="3 6" id="KW-0032">Aminotransferase</keyword>
<dbReference type="GO" id="GO:0008483">
    <property type="term" value="F:transaminase activity"/>
    <property type="evidence" value="ECO:0007669"/>
    <property type="project" value="UniProtKB-KW"/>
</dbReference>
<dbReference type="PANTHER" id="PTHR42885:SF1">
    <property type="entry name" value="THREONINE-PHOSPHATE DECARBOXYLASE"/>
    <property type="match status" value="1"/>
</dbReference>
<evidence type="ECO:0000256" key="2">
    <source>
        <dbReference type="ARBA" id="ARBA00022898"/>
    </source>
</evidence>
<dbReference type="CDD" id="cd00609">
    <property type="entry name" value="AAT_like"/>
    <property type="match status" value="1"/>
</dbReference>
<comment type="caution">
    <text evidence="6">The sequence shown here is derived from an EMBL/GenBank/DDBJ whole genome shotgun (WGS) entry which is preliminary data.</text>
</comment>